<comment type="caution">
    <text evidence="1">The sequence shown here is derived from an EMBL/GenBank/DDBJ whole genome shotgun (WGS) entry which is preliminary data.</text>
</comment>
<protein>
    <submittedName>
        <fullName evidence="1">Uncharacterized protein</fullName>
    </submittedName>
</protein>
<dbReference type="OrthoDB" id="6769507at2759"/>
<dbReference type="EMBL" id="CAJVCH010193971">
    <property type="protein sequence ID" value="CAG7730422.1"/>
    <property type="molecule type" value="Genomic_DNA"/>
</dbReference>
<reference evidence="1" key="1">
    <citation type="submission" date="2021-06" db="EMBL/GenBank/DDBJ databases">
        <authorList>
            <person name="Hodson N. C."/>
            <person name="Mongue J. A."/>
            <person name="Jaron S. K."/>
        </authorList>
    </citation>
    <scope>NUCLEOTIDE SEQUENCE</scope>
</reference>
<name>A0A8J2K1K5_9HEXA</name>
<proteinExistence type="predicted"/>
<evidence type="ECO:0000313" key="1">
    <source>
        <dbReference type="EMBL" id="CAG7730422.1"/>
    </source>
</evidence>
<dbReference type="Proteomes" id="UP000708208">
    <property type="component" value="Unassembled WGS sequence"/>
</dbReference>
<organism evidence="1 2">
    <name type="scientific">Allacma fusca</name>
    <dbReference type="NCBI Taxonomy" id="39272"/>
    <lineage>
        <taxon>Eukaryota</taxon>
        <taxon>Metazoa</taxon>
        <taxon>Ecdysozoa</taxon>
        <taxon>Arthropoda</taxon>
        <taxon>Hexapoda</taxon>
        <taxon>Collembola</taxon>
        <taxon>Symphypleona</taxon>
        <taxon>Sminthuridae</taxon>
        <taxon>Allacma</taxon>
    </lineage>
</organism>
<gene>
    <name evidence="1" type="ORF">AFUS01_LOCUS19068</name>
</gene>
<keyword evidence="2" id="KW-1185">Reference proteome</keyword>
<evidence type="ECO:0000313" key="2">
    <source>
        <dbReference type="Proteomes" id="UP000708208"/>
    </source>
</evidence>
<sequence length="125" mass="14755">MTCQLSSTVKPNLVSIQQMLGRVMYHREDLITLDRLIDEALLEDNATDAEMVEEYDAATEYGNKSSNVEEVRDQTTKNQYRLPEIEFKKYNGDAKEWLGFWSQFKQIDRDDRMSSEEKFQYLIQV</sequence>
<accession>A0A8J2K1K5</accession>
<dbReference type="AlphaFoldDB" id="A0A8J2K1K5"/>